<keyword evidence="2" id="KW-0812">Transmembrane</keyword>
<reference evidence="3 4" key="1">
    <citation type="submission" date="2024-10" db="EMBL/GenBank/DDBJ databases">
        <authorList>
            <person name="Cho J.-C."/>
        </authorList>
    </citation>
    <scope>NUCLEOTIDE SEQUENCE [LARGE SCALE GENOMIC DNA]</scope>
    <source>
        <strain evidence="3 4">KCTC29696</strain>
    </source>
</reference>
<keyword evidence="2" id="KW-0472">Membrane</keyword>
<organism evidence="3 4">
    <name type="scientific">Streptomyces chitinivorans</name>
    <dbReference type="NCBI Taxonomy" id="1257027"/>
    <lineage>
        <taxon>Bacteria</taxon>
        <taxon>Bacillati</taxon>
        <taxon>Actinomycetota</taxon>
        <taxon>Actinomycetes</taxon>
        <taxon>Kitasatosporales</taxon>
        <taxon>Streptomycetaceae</taxon>
        <taxon>Streptomyces</taxon>
    </lineage>
</organism>
<evidence type="ECO:0000256" key="2">
    <source>
        <dbReference type="SAM" id="Phobius"/>
    </source>
</evidence>
<comment type="caution">
    <text evidence="3">The sequence shown here is derived from an EMBL/GenBank/DDBJ whole genome shotgun (WGS) entry which is preliminary data.</text>
</comment>
<keyword evidence="2" id="KW-1133">Transmembrane helix</keyword>
<feature type="transmembrane region" description="Helical" evidence="2">
    <location>
        <begin position="88"/>
        <end position="109"/>
    </location>
</feature>
<dbReference type="RefSeq" id="WP_279951293.1">
    <property type="nucleotide sequence ID" value="NZ_BAABEN010000006.1"/>
</dbReference>
<feature type="compositionally biased region" description="Pro residues" evidence="1">
    <location>
        <begin position="161"/>
        <end position="192"/>
    </location>
</feature>
<evidence type="ECO:0000313" key="4">
    <source>
        <dbReference type="Proteomes" id="UP001607069"/>
    </source>
</evidence>
<keyword evidence="4" id="KW-1185">Reference proteome</keyword>
<feature type="compositionally biased region" description="Basic and acidic residues" evidence="1">
    <location>
        <begin position="207"/>
        <end position="227"/>
    </location>
</feature>
<feature type="transmembrane region" description="Helical" evidence="2">
    <location>
        <begin position="54"/>
        <end position="76"/>
    </location>
</feature>
<proteinExistence type="predicted"/>
<sequence length="227" mass="24025">MYGPPATPPPAPSRRGPGAGGIALRVLFASFPVWSLGLLAWVPSLRFAIIRRRPLDWAVFAVSVVLTAAYVVLLFTVPESEPGEDGTAQAGAGMYIFLLIVGSVVHAVLGDRFPRDPAPYRAAVSMPGAPPPGVPHASAHPAPPTPRSPGFADAPTAYGHPRPPAYGYPQQPQPQPQPQSQPQSPPVQPPQSPRMRQVASELDELGELLRGRDGHEDGHGGDGRYGR</sequence>
<evidence type="ECO:0000256" key="1">
    <source>
        <dbReference type="SAM" id="MobiDB-lite"/>
    </source>
</evidence>
<name>A0ABW7I2J7_9ACTN</name>
<accession>A0ABW7I2J7</accession>
<feature type="region of interest" description="Disordered" evidence="1">
    <location>
        <begin position="124"/>
        <end position="227"/>
    </location>
</feature>
<protein>
    <recommendedName>
        <fullName evidence="5">Integral membrane protein</fullName>
    </recommendedName>
</protein>
<dbReference type="EMBL" id="JBIHMK010000202">
    <property type="protein sequence ID" value="MFH0252036.1"/>
    <property type="molecule type" value="Genomic_DNA"/>
</dbReference>
<evidence type="ECO:0008006" key="5">
    <source>
        <dbReference type="Google" id="ProtNLM"/>
    </source>
</evidence>
<dbReference type="Proteomes" id="UP001607069">
    <property type="component" value="Unassembled WGS sequence"/>
</dbReference>
<feature type="transmembrane region" description="Helical" evidence="2">
    <location>
        <begin position="22"/>
        <end position="42"/>
    </location>
</feature>
<evidence type="ECO:0000313" key="3">
    <source>
        <dbReference type="EMBL" id="MFH0252036.1"/>
    </source>
</evidence>
<gene>
    <name evidence="3" type="ORF">ACG5V6_27990</name>
</gene>